<organism evidence="2">
    <name type="scientific">bioreactor metagenome</name>
    <dbReference type="NCBI Taxonomy" id="1076179"/>
    <lineage>
        <taxon>unclassified sequences</taxon>
        <taxon>metagenomes</taxon>
        <taxon>ecological metagenomes</taxon>
    </lineage>
</organism>
<dbReference type="AlphaFoldDB" id="A0A644ZJ04"/>
<keyword evidence="1" id="KW-1133">Transmembrane helix</keyword>
<keyword evidence="1" id="KW-0812">Transmembrane</keyword>
<comment type="caution">
    <text evidence="2">The sequence shown here is derived from an EMBL/GenBank/DDBJ whole genome shotgun (WGS) entry which is preliminary data.</text>
</comment>
<evidence type="ECO:0000313" key="2">
    <source>
        <dbReference type="EMBL" id="MPM40707.1"/>
    </source>
</evidence>
<keyword evidence="1" id="KW-0472">Membrane</keyword>
<reference evidence="2" key="1">
    <citation type="submission" date="2019-08" db="EMBL/GenBank/DDBJ databases">
        <authorList>
            <person name="Kucharzyk K."/>
            <person name="Murdoch R.W."/>
            <person name="Higgins S."/>
            <person name="Loffler F."/>
        </authorList>
    </citation>
    <scope>NUCLEOTIDE SEQUENCE</scope>
</reference>
<feature type="transmembrane region" description="Helical" evidence="1">
    <location>
        <begin position="20"/>
        <end position="38"/>
    </location>
</feature>
<gene>
    <name evidence="2" type="ORF">SDC9_87355</name>
</gene>
<name>A0A644ZJ04_9ZZZZ</name>
<accession>A0A644ZJ04</accession>
<evidence type="ECO:0000256" key="1">
    <source>
        <dbReference type="SAM" id="Phobius"/>
    </source>
</evidence>
<proteinExistence type="predicted"/>
<protein>
    <submittedName>
        <fullName evidence="2">Uncharacterized protein</fullName>
    </submittedName>
</protein>
<dbReference type="EMBL" id="VSSQ01009099">
    <property type="protein sequence ID" value="MPM40707.1"/>
    <property type="molecule type" value="Genomic_DNA"/>
</dbReference>
<sequence>MLLIRLISGYAVCGLEVPNPYLYFYIAVSVFFIVFQKYSELSLYEKNNVEVVNRNYYKLYN</sequence>